<dbReference type="Proteomes" id="UP001497482">
    <property type="component" value="Chromosome 6"/>
</dbReference>
<sequence>MLLLIGILPPPPPRVLFFFLRISSSASDQAFVSPTCFKQHAAACVQQMQMYWNSAIQESTAKGLSTCPGSGGEEGGGGGRNVLARALCAPPPIMENHQH</sequence>
<protein>
    <recommendedName>
        <fullName evidence="3">Secreted protein</fullName>
    </recommendedName>
</protein>
<reference evidence="1 2" key="1">
    <citation type="submission" date="2024-04" db="EMBL/GenBank/DDBJ databases">
        <authorList>
            <person name="Waldvogel A.-M."/>
            <person name="Schoenle A."/>
        </authorList>
    </citation>
    <scope>NUCLEOTIDE SEQUENCE [LARGE SCALE GENOMIC DNA]</scope>
</reference>
<evidence type="ECO:0000313" key="2">
    <source>
        <dbReference type="Proteomes" id="UP001497482"/>
    </source>
</evidence>
<name>A0AAV2M8X4_KNICA</name>
<organism evidence="1 2">
    <name type="scientific">Knipowitschia caucasica</name>
    <name type="common">Caucasian dwarf goby</name>
    <name type="synonym">Pomatoschistus caucasicus</name>
    <dbReference type="NCBI Taxonomy" id="637954"/>
    <lineage>
        <taxon>Eukaryota</taxon>
        <taxon>Metazoa</taxon>
        <taxon>Chordata</taxon>
        <taxon>Craniata</taxon>
        <taxon>Vertebrata</taxon>
        <taxon>Euteleostomi</taxon>
        <taxon>Actinopterygii</taxon>
        <taxon>Neopterygii</taxon>
        <taxon>Teleostei</taxon>
        <taxon>Neoteleostei</taxon>
        <taxon>Acanthomorphata</taxon>
        <taxon>Gobiaria</taxon>
        <taxon>Gobiiformes</taxon>
        <taxon>Gobioidei</taxon>
        <taxon>Gobiidae</taxon>
        <taxon>Gobiinae</taxon>
        <taxon>Knipowitschia</taxon>
    </lineage>
</organism>
<dbReference type="EMBL" id="OZ035828">
    <property type="protein sequence ID" value="CAL1609807.1"/>
    <property type="molecule type" value="Genomic_DNA"/>
</dbReference>
<accession>A0AAV2M8X4</accession>
<dbReference type="AlphaFoldDB" id="A0AAV2M8X4"/>
<evidence type="ECO:0008006" key="3">
    <source>
        <dbReference type="Google" id="ProtNLM"/>
    </source>
</evidence>
<keyword evidence="2" id="KW-1185">Reference proteome</keyword>
<evidence type="ECO:0000313" key="1">
    <source>
        <dbReference type="EMBL" id="CAL1609807.1"/>
    </source>
</evidence>
<gene>
    <name evidence="1" type="ORF">KC01_LOCUS36492</name>
</gene>
<proteinExistence type="predicted"/>